<gene>
    <name evidence="4" type="ORF">ETSY2_16815</name>
</gene>
<evidence type="ECO:0000313" key="5">
    <source>
        <dbReference type="Proteomes" id="UP000019140"/>
    </source>
</evidence>
<dbReference type="HOGENOM" id="CLU_540472_0_0_7"/>
<evidence type="ECO:0000256" key="1">
    <source>
        <dbReference type="ARBA" id="ARBA00022741"/>
    </source>
</evidence>
<dbReference type="SUPFAM" id="SSF52540">
    <property type="entry name" value="P-loop containing nucleoside triphosphate hydrolases"/>
    <property type="match status" value="1"/>
</dbReference>
<protein>
    <recommendedName>
        <fullName evidence="3">Orc1-like AAA ATPase domain-containing protein</fullName>
    </recommendedName>
</protein>
<keyword evidence="1" id="KW-0547">Nucleotide-binding</keyword>
<reference evidence="4 5" key="1">
    <citation type="journal article" date="2014" name="Nature">
        <title>An environmental bacterial taxon with a large and distinct metabolic repertoire.</title>
        <authorList>
            <person name="Wilson M.C."/>
            <person name="Mori T."/>
            <person name="Ruckert C."/>
            <person name="Uria A.R."/>
            <person name="Helf M.J."/>
            <person name="Takada K."/>
            <person name="Gernert C."/>
            <person name="Steffens U.A."/>
            <person name="Heycke N."/>
            <person name="Schmitt S."/>
            <person name="Rinke C."/>
            <person name="Helfrich E.J."/>
            <person name="Brachmann A.O."/>
            <person name="Gurgui C."/>
            <person name="Wakimoto T."/>
            <person name="Kracht M."/>
            <person name="Crusemann M."/>
            <person name="Hentschel U."/>
            <person name="Abe I."/>
            <person name="Matsunaga S."/>
            <person name="Kalinowski J."/>
            <person name="Takeyama H."/>
            <person name="Piel J."/>
        </authorList>
    </citation>
    <scope>NUCLEOTIDE SEQUENCE [LARGE SCALE GENOMIC DNA]</scope>
    <source>
        <strain evidence="5">TSY2</strain>
    </source>
</reference>
<dbReference type="GO" id="GO:0004016">
    <property type="term" value="F:adenylate cyclase activity"/>
    <property type="evidence" value="ECO:0007669"/>
    <property type="project" value="TreeGrafter"/>
</dbReference>
<accession>W4MA40</accession>
<keyword evidence="5" id="KW-1185">Reference proteome</keyword>
<dbReference type="PANTHER" id="PTHR16305">
    <property type="entry name" value="TESTICULAR SOLUBLE ADENYLYL CYCLASE"/>
    <property type="match status" value="1"/>
</dbReference>
<feature type="domain" description="Orc1-like AAA ATPase" evidence="3">
    <location>
        <begin position="2"/>
        <end position="145"/>
    </location>
</feature>
<dbReference type="InterPro" id="IPR041664">
    <property type="entry name" value="AAA_16"/>
</dbReference>
<evidence type="ECO:0000313" key="4">
    <source>
        <dbReference type="EMBL" id="ETX06492.1"/>
    </source>
</evidence>
<evidence type="ECO:0000256" key="2">
    <source>
        <dbReference type="ARBA" id="ARBA00022840"/>
    </source>
</evidence>
<dbReference type="PANTHER" id="PTHR16305:SF28">
    <property type="entry name" value="GUANYLATE CYCLASE DOMAIN-CONTAINING PROTEIN"/>
    <property type="match status" value="1"/>
</dbReference>
<name>W4MA40_9BACT</name>
<dbReference type="InterPro" id="IPR011990">
    <property type="entry name" value="TPR-like_helical_dom_sf"/>
</dbReference>
<comment type="caution">
    <text evidence="4">The sequence shown here is derived from an EMBL/GenBank/DDBJ whole genome shotgun (WGS) entry which is preliminary data.</text>
</comment>
<dbReference type="GO" id="GO:0005524">
    <property type="term" value="F:ATP binding"/>
    <property type="evidence" value="ECO:0007669"/>
    <property type="project" value="UniProtKB-KW"/>
</dbReference>
<keyword evidence="2" id="KW-0067">ATP-binding</keyword>
<dbReference type="Proteomes" id="UP000019140">
    <property type="component" value="Unassembled WGS sequence"/>
</dbReference>
<dbReference type="AlphaFoldDB" id="W4MA40"/>
<sequence length="504" mass="55572">MLLIEGLAGIGKTRFLEEVQNLAREQGMDVYTGYSDEFLNQPYAPFAGLLARFEAAQVLDESDMTSLRRFFGVAGLSHPISLMDEVKQDQVQFRLALSRGLIALARRQPLLLIVEDLHTADQPSLEAFAYLAFVLAAQRPVPLLLVGSYRPVTSGKASLGQVLGLLCGEPIVRTLELSGLEEAETRELLQQLSVARPTQYLVRTFQEQTYGVPLFIEQAVHHALASGALYERGGYLSVDPSAVSTWRLPQTQVEPAIASWQVSLTAARTTGDPILQMLRLTNLPLAYNLQGALQEGEAIALEGADIANLSQYWSEHSKAISHLTSIAAAKGQFTSVARYAQDTMVMVERSRYPWSGFRALSALAYASAARGRWDEVSQALDTLVTPGCVFASPSPFIRVYTRVFRQLILAYGSQLLTERIGPLHDELMEVVTQDTYSLAPLCAMIELSDLCLMPEYAERPAEMLAVAMERGVMIPVNWIRISRSDSLVALNGFSFTQMSTCQKL</sequence>
<dbReference type="GO" id="GO:0005737">
    <property type="term" value="C:cytoplasm"/>
    <property type="evidence" value="ECO:0007669"/>
    <property type="project" value="TreeGrafter"/>
</dbReference>
<dbReference type="EMBL" id="AZHX01000683">
    <property type="protein sequence ID" value="ETX06492.1"/>
    <property type="molecule type" value="Genomic_DNA"/>
</dbReference>
<evidence type="ECO:0000259" key="3">
    <source>
        <dbReference type="Pfam" id="PF13191"/>
    </source>
</evidence>
<dbReference type="InterPro" id="IPR027417">
    <property type="entry name" value="P-loop_NTPase"/>
</dbReference>
<organism evidence="4 5">
    <name type="scientific">Candidatus Entotheonella gemina</name>
    <dbReference type="NCBI Taxonomy" id="1429439"/>
    <lineage>
        <taxon>Bacteria</taxon>
        <taxon>Pseudomonadati</taxon>
        <taxon>Nitrospinota/Tectimicrobiota group</taxon>
        <taxon>Candidatus Tectimicrobiota</taxon>
        <taxon>Candidatus Entotheonellia</taxon>
        <taxon>Candidatus Entotheonellales</taxon>
        <taxon>Candidatus Entotheonellaceae</taxon>
        <taxon>Candidatus Entotheonella</taxon>
    </lineage>
</organism>
<proteinExistence type="predicted"/>
<dbReference type="Gene3D" id="1.25.40.10">
    <property type="entry name" value="Tetratricopeptide repeat domain"/>
    <property type="match status" value="1"/>
</dbReference>
<dbReference type="Pfam" id="PF13191">
    <property type="entry name" value="AAA_16"/>
    <property type="match status" value="1"/>
</dbReference>